<dbReference type="RefSeq" id="WP_273556839.1">
    <property type="nucleotide sequence ID" value="NZ_JAQRFI010000113.1"/>
</dbReference>
<protein>
    <submittedName>
        <fullName evidence="1">Uncharacterized protein</fullName>
    </submittedName>
</protein>
<gene>
    <name evidence="1" type="ORF">PSI23_20685</name>
</gene>
<accession>A0ABT5LPA2</accession>
<name>A0ABT5LPA2_9GAMM</name>
<dbReference type="EMBL" id="JAQRFI010000113">
    <property type="protein sequence ID" value="MDC9591629.1"/>
    <property type="molecule type" value="Genomic_DNA"/>
</dbReference>
<dbReference type="Proteomes" id="UP001217178">
    <property type="component" value="Unassembled WGS sequence"/>
</dbReference>
<sequence length="56" mass="6501">MKTFLFGAIERSNMEQTRPICIKAQASDREEAKRLLAPTHVILGWMGQIVNREEWV</sequence>
<reference evidence="1 2" key="1">
    <citation type="submission" date="2023-02" db="EMBL/GenBank/DDBJ databases">
        <title>Entomopathogenic bacteria.</title>
        <authorList>
            <person name="Machado R.A."/>
        </authorList>
    </citation>
    <scope>NUCLEOTIDE SEQUENCE [LARGE SCALE GENOMIC DNA]</scope>
    <source>
        <strain evidence="1 2">XENO-10</strain>
    </source>
</reference>
<organism evidence="1 2">
    <name type="scientific">Xenorhabdus yunnanensis</name>
    <dbReference type="NCBI Taxonomy" id="3025878"/>
    <lineage>
        <taxon>Bacteria</taxon>
        <taxon>Pseudomonadati</taxon>
        <taxon>Pseudomonadota</taxon>
        <taxon>Gammaproteobacteria</taxon>
        <taxon>Enterobacterales</taxon>
        <taxon>Morganellaceae</taxon>
        <taxon>Xenorhabdus</taxon>
    </lineage>
</organism>
<keyword evidence="2" id="KW-1185">Reference proteome</keyword>
<evidence type="ECO:0000313" key="2">
    <source>
        <dbReference type="Proteomes" id="UP001217178"/>
    </source>
</evidence>
<evidence type="ECO:0000313" key="1">
    <source>
        <dbReference type="EMBL" id="MDC9591629.1"/>
    </source>
</evidence>
<proteinExistence type="predicted"/>
<comment type="caution">
    <text evidence="1">The sequence shown here is derived from an EMBL/GenBank/DDBJ whole genome shotgun (WGS) entry which is preliminary data.</text>
</comment>